<evidence type="ECO:0000313" key="6">
    <source>
        <dbReference type="EMBL" id="PRY39532.1"/>
    </source>
</evidence>
<dbReference type="Pfam" id="PF00005">
    <property type="entry name" value="ABC_tran"/>
    <property type="match status" value="1"/>
</dbReference>
<evidence type="ECO:0000259" key="5">
    <source>
        <dbReference type="PROSITE" id="PS50893"/>
    </source>
</evidence>
<evidence type="ECO:0000256" key="1">
    <source>
        <dbReference type="ARBA" id="ARBA00005417"/>
    </source>
</evidence>
<dbReference type="InterPro" id="IPR003593">
    <property type="entry name" value="AAA+_ATPase"/>
</dbReference>
<dbReference type="CDD" id="cd03230">
    <property type="entry name" value="ABC_DR_subfamily_A"/>
    <property type="match status" value="1"/>
</dbReference>
<dbReference type="Proteomes" id="UP000239494">
    <property type="component" value="Unassembled WGS sequence"/>
</dbReference>
<name>A0A2T0T1I8_9PSEU</name>
<dbReference type="OrthoDB" id="9804819at2"/>
<feature type="domain" description="ABC transporter" evidence="5">
    <location>
        <begin position="11"/>
        <end position="235"/>
    </location>
</feature>
<dbReference type="InterPro" id="IPR027417">
    <property type="entry name" value="P-loop_NTPase"/>
</dbReference>
<keyword evidence="4 6" id="KW-0067">ATP-binding</keyword>
<dbReference type="RefSeq" id="WP_106189475.1">
    <property type="nucleotide sequence ID" value="NZ_PVTF01000007.1"/>
</dbReference>
<evidence type="ECO:0000256" key="2">
    <source>
        <dbReference type="ARBA" id="ARBA00022448"/>
    </source>
</evidence>
<dbReference type="PANTHER" id="PTHR43335">
    <property type="entry name" value="ABC TRANSPORTER, ATP-BINDING PROTEIN"/>
    <property type="match status" value="1"/>
</dbReference>
<dbReference type="AlphaFoldDB" id="A0A2T0T1I8"/>
<gene>
    <name evidence="6" type="ORF">CLV43_107115</name>
</gene>
<sequence length="303" mass="32499">MNSTRPDDGLVRVRGVAKHFGRKAAVSDCTFTLPEGSVTALVGPNGAGKSTLLSLVAGLVTPTRGEITVHGTPVRGRMHPDVSFLIQRRPLYDRITVREMMRAGGALNDRWSAERADEVLDLLAGVDRDAKVGALSAGARTQVSIALALGRMPKVLLLDEPLSDLDPLARDETLRIVMTDVAERGTTVLLSSHLLTDLGDVCDHLLLLDEGRVQLTGEVDGILADHRVLVGPVGTALPTEGAVVDVSHTSRQTTVLLRGGPEPEGWQAEHPDLVSLVMRYLRASRARRAPARERSRTGAPHPS</sequence>
<keyword evidence="2" id="KW-0813">Transport</keyword>
<proteinExistence type="inferred from homology"/>
<protein>
    <submittedName>
        <fullName evidence="6">ABC-2 type transport system ATP-binding protein</fullName>
    </submittedName>
</protein>
<dbReference type="PROSITE" id="PS50893">
    <property type="entry name" value="ABC_TRANSPORTER_2"/>
    <property type="match status" value="1"/>
</dbReference>
<reference evidence="6 7" key="1">
    <citation type="submission" date="2018-03" db="EMBL/GenBank/DDBJ databases">
        <title>Genomic Encyclopedia of Archaeal and Bacterial Type Strains, Phase II (KMG-II): from individual species to whole genera.</title>
        <authorList>
            <person name="Goeker M."/>
        </authorList>
    </citation>
    <scope>NUCLEOTIDE SEQUENCE [LARGE SCALE GENOMIC DNA]</scope>
    <source>
        <strain evidence="6 7">DSM 44720</strain>
    </source>
</reference>
<dbReference type="SUPFAM" id="SSF52540">
    <property type="entry name" value="P-loop containing nucleoside triphosphate hydrolases"/>
    <property type="match status" value="1"/>
</dbReference>
<comment type="similarity">
    <text evidence="1">Belongs to the ABC transporter superfamily.</text>
</comment>
<keyword evidence="7" id="KW-1185">Reference proteome</keyword>
<dbReference type="SMART" id="SM00382">
    <property type="entry name" value="AAA"/>
    <property type="match status" value="1"/>
</dbReference>
<dbReference type="Gene3D" id="3.40.50.300">
    <property type="entry name" value="P-loop containing nucleotide triphosphate hydrolases"/>
    <property type="match status" value="1"/>
</dbReference>
<evidence type="ECO:0000256" key="4">
    <source>
        <dbReference type="ARBA" id="ARBA00022840"/>
    </source>
</evidence>
<dbReference type="GO" id="GO:0005524">
    <property type="term" value="F:ATP binding"/>
    <property type="evidence" value="ECO:0007669"/>
    <property type="project" value="UniProtKB-KW"/>
</dbReference>
<dbReference type="InterPro" id="IPR003439">
    <property type="entry name" value="ABC_transporter-like_ATP-bd"/>
</dbReference>
<comment type="caution">
    <text evidence="6">The sequence shown here is derived from an EMBL/GenBank/DDBJ whole genome shotgun (WGS) entry which is preliminary data.</text>
</comment>
<dbReference type="GO" id="GO:0016887">
    <property type="term" value="F:ATP hydrolysis activity"/>
    <property type="evidence" value="ECO:0007669"/>
    <property type="project" value="InterPro"/>
</dbReference>
<accession>A0A2T0T1I8</accession>
<organism evidence="6 7">
    <name type="scientific">Umezawaea tangerina</name>
    <dbReference type="NCBI Taxonomy" id="84725"/>
    <lineage>
        <taxon>Bacteria</taxon>
        <taxon>Bacillati</taxon>
        <taxon>Actinomycetota</taxon>
        <taxon>Actinomycetes</taxon>
        <taxon>Pseudonocardiales</taxon>
        <taxon>Pseudonocardiaceae</taxon>
        <taxon>Umezawaea</taxon>
    </lineage>
</organism>
<dbReference type="EMBL" id="PVTF01000007">
    <property type="protein sequence ID" value="PRY39532.1"/>
    <property type="molecule type" value="Genomic_DNA"/>
</dbReference>
<evidence type="ECO:0000256" key="3">
    <source>
        <dbReference type="ARBA" id="ARBA00022741"/>
    </source>
</evidence>
<evidence type="ECO:0000313" key="7">
    <source>
        <dbReference type="Proteomes" id="UP000239494"/>
    </source>
</evidence>
<keyword evidence="3" id="KW-0547">Nucleotide-binding</keyword>